<proteinExistence type="predicted"/>
<name>D4DB35_TRIVH</name>
<dbReference type="RefSeq" id="XP_003021487.1">
    <property type="nucleotide sequence ID" value="XM_003021441.1"/>
</dbReference>
<evidence type="ECO:0000313" key="2">
    <source>
        <dbReference type="Proteomes" id="UP000008383"/>
    </source>
</evidence>
<reference evidence="2" key="1">
    <citation type="journal article" date="2011" name="Genome Biol.">
        <title>Comparative and functional genomics provide insights into the pathogenicity of dermatophytic fungi.</title>
        <authorList>
            <person name="Burmester A."/>
            <person name="Shelest E."/>
            <person name="Gloeckner G."/>
            <person name="Heddergott C."/>
            <person name="Schindler S."/>
            <person name="Staib P."/>
            <person name="Heidel A."/>
            <person name="Felder M."/>
            <person name="Petzold A."/>
            <person name="Szafranski K."/>
            <person name="Feuermann M."/>
            <person name="Pedruzzi I."/>
            <person name="Priebe S."/>
            <person name="Groth M."/>
            <person name="Winkler R."/>
            <person name="Li W."/>
            <person name="Kniemeyer O."/>
            <person name="Schroeckh V."/>
            <person name="Hertweck C."/>
            <person name="Hube B."/>
            <person name="White T.C."/>
            <person name="Platzer M."/>
            <person name="Guthke R."/>
            <person name="Heitman J."/>
            <person name="Woestemeyer J."/>
            <person name="Zipfel P.F."/>
            <person name="Monod M."/>
            <person name="Brakhage A.A."/>
        </authorList>
    </citation>
    <scope>NUCLEOTIDE SEQUENCE [LARGE SCALE GENOMIC DNA]</scope>
    <source>
        <strain evidence="2">HKI 0517</strain>
    </source>
</reference>
<dbReference type="GeneID" id="9578468"/>
<protein>
    <submittedName>
        <fullName evidence="1">Uncharacterized protein</fullName>
    </submittedName>
</protein>
<dbReference type="EMBL" id="ACYE01000220">
    <property type="protein sequence ID" value="EFE40869.1"/>
    <property type="molecule type" value="Genomic_DNA"/>
</dbReference>
<evidence type="ECO:0000313" key="1">
    <source>
        <dbReference type="EMBL" id="EFE40869.1"/>
    </source>
</evidence>
<comment type="caution">
    <text evidence="1">The sequence shown here is derived from an EMBL/GenBank/DDBJ whole genome shotgun (WGS) entry which is preliminary data.</text>
</comment>
<organism evidence="1 2">
    <name type="scientific">Trichophyton verrucosum (strain HKI 0517)</name>
    <dbReference type="NCBI Taxonomy" id="663202"/>
    <lineage>
        <taxon>Eukaryota</taxon>
        <taxon>Fungi</taxon>
        <taxon>Dikarya</taxon>
        <taxon>Ascomycota</taxon>
        <taxon>Pezizomycotina</taxon>
        <taxon>Eurotiomycetes</taxon>
        <taxon>Eurotiomycetidae</taxon>
        <taxon>Onygenales</taxon>
        <taxon>Arthrodermataceae</taxon>
        <taxon>Trichophyton</taxon>
    </lineage>
</organism>
<gene>
    <name evidence="1" type="ORF">TRV_04334</name>
</gene>
<keyword evidence="2" id="KW-1185">Reference proteome</keyword>
<dbReference type="KEGG" id="tve:TRV_04334"/>
<dbReference type="HOGENOM" id="CLU_1636643_0_0_1"/>
<dbReference type="AlphaFoldDB" id="D4DB35"/>
<accession>D4DB35</accession>
<dbReference type="Proteomes" id="UP000008383">
    <property type="component" value="Unassembled WGS sequence"/>
</dbReference>
<sequence>MIFKLDSGKPTLTAMMMQQMLTYGLNLSPTLAHFQNIPKNLRKLARSLLLGIIQNGDSSIPWLSSRTSIFYESNCVPAMHFLSASVALKKKVDSGPSVGHVMQHDLDARACRVTSELSALSLLDFFSVLTIGNTNNTDSSFARNTAVEGRTFGFFYASEKAY</sequence>